<evidence type="ECO:0000313" key="3">
    <source>
        <dbReference type="Proteomes" id="UP000001052"/>
    </source>
</evidence>
<gene>
    <name evidence="2" type="ordered locus">Dret_0794</name>
</gene>
<dbReference type="RefSeq" id="WP_015751243.1">
    <property type="nucleotide sequence ID" value="NC_013223.1"/>
</dbReference>
<dbReference type="NCBIfam" id="TIGR01300">
    <property type="entry name" value="CPA3_mnhG_phaG"/>
    <property type="match status" value="1"/>
</dbReference>
<reference evidence="2 3" key="2">
    <citation type="journal article" date="2010" name="Stand. Genomic Sci.">
        <title>Complete genome sequence of Desulfohalobium retbaense type strain (HR(100)).</title>
        <authorList>
            <person name="Spring S."/>
            <person name="Nolan M."/>
            <person name="Lapidus A."/>
            <person name="Glavina Del Rio T."/>
            <person name="Copeland A."/>
            <person name="Tice H."/>
            <person name="Cheng J.F."/>
            <person name="Lucas S."/>
            <person name="Land M."/>
            <person name="Chen F."/>
            <person name="Bruce D."/>
            <person name="Goodwin L."/>
            <person name="Pitluck S."/>
            <person name="Ivanova N."/>
            <person name="Mavromatis K."/>
            <person name="Mikhailova N."/>
            <person name="Pati A."/>
            <person name="Chen A."/>
            <person name="Palaniappan K."/>
            <person name="Hauser L."/>
            <person name="Chang Y.J."/>
            <person name="Jeffries C.D."/>
            <person name="Munk C."/>
            <person name="Kiss H."/>
            <person name="Chain P."/>
            <person name="Han C."/>
            <person name="Brettin T."/>
            <person name="Detter J.C."/>
            <person name="Schuler E."/>
            <person name="Goker M."/>
            <person name="Rohde M."/>
            <person name="Bristow J."/>
            <person name="Eisen J.A."/>
            <person name="Markowitz V."/>
            <person name="Hugenholtz P."/>
            <person name="Kyrpides N.C."/>
            <person name="Klenk H.P."/>
        </authorList>
    </citation>
    <scope>NUCLEOTIDE SEQUENCE [LARGE SCALE GENOMIC DNA]</scope>
    <source>
        <strain evidence="2 3">DSM 5692</strain>
    </source>
</reference>
<dbReference type="eggNOG" id="COG1320">
    <property type="taxonomic scope" value="Bacteria"/>
</dbReference>
<evidence type="ECO:0000313" key="2">
    <source>
        <dbReference type="EMBL" id="ACV68085.1"/>
    </source>
</evidence>
<dbReference type="HOGENOM" id="CLU_121334_2_3_7"/>
<dbReference type="STRING" id="485915.Dret_0794"/>
<dbReference type="EMBL" id="CP001734">
    <property type="protein sequence ID" value="ACV68085.1"/>
    <property type="molecule type" value="Genomic_DNA"/>
</dbReference>
<protein>
    <submittedName>
        <fullName evidence="2">Monovalent cation/proton antiporter, MnhG/PhaG subunit</fullName>
    </submittedName>
</protein>
<dbReference type="KEGG" id="drt:Dret_0794"/>
<dbReference type="Proteomes" id="UP000001052">
    <property type="component" value="Chromosome"/>
</dbReference>
<keyword evidence="3" id="KW-1185">Reference proteome</keyword>
<dbReference type="InterPro" id="IPR005133">
    <property type="entry name" value="PhaG_MnhG_YufB"/>
</dbReference>
<evidence type="ECO:0000256" key="1">
    <source>
        <dbReference type="SAM" id="Phobius"/>
    </source>
</evidence>
<dbReference type="Pfam" id="PF03334">
    <property type="entry name" value="PhaG_MnhG_YufB"/>
    <property type="match status" value="1"/>
</dbReference>
<keyword evidence="1" id="KW-0812">Transmembrane</keyword>
<dbReference type="GO" id="GO:0015385">
    <property type="term" value="F:sodium:proton antiporter activity"/>
    <property type="evidence" value="ECO:0007669"/>
    <property type="project" value="TreeGrafter"/>
</dbReference>
<feature type="transmembrane region" description="Helical" evidence="1">
    <location>
        <begin position="62"/>
        <end position="81"/>
    </location>
</feature>
<dbReference type="OrthoDB" id="5346950at2"/>
<proteinExistence type="predicted"/>
<dbReference type="PANTHER" id="PTHR34703:SF1">
    <property type="entry name" value="ANTIPORTER SUBUNIT MNHG2-RELATED"/>
    <property type="match status" value="1"/>
</dbReference>
<accession>C8X0Y8</accession>
<name>C8X0Y8_DESRD</name>
<feature type="transmembrane region" description="Helical" evidence="1">
    <location>
        <begin position="39"/>
        <end position="56"/>
    </location>
</feature>
<keyword evidence="1" id="KW-0472">Membrane</keyword>
<keyword evidence="1" id="KW-1133">Transmembrane helix</keyword>
<dbReference type="AlphaFoldDB" id="C8X0Y8"/>
<feature type="transmembrane region" description="Helical" evidence="1">
    <location>
        <begin position="6"/>
        <end position="27"/>
    </location>
</feature>
<reference evidence="3" key="1">
    <citation type="submission" date="2009-09" db="EMBL/GenBank/DDBJ databases">
        <title>The complete chromosome of Desulfohalobium retbaense DSM 5692.</title>
        <authorList>
            <consortium name="US DOE Joint Genome Institute (JGI-PGF)"/>
            <person name="Lucas S."/>
            <person name="Copeland A."/>
            <person name="Lapidus A."/>
            <person name="Glavina del Rio T."/>
            <person name="Dalin E."/>
            <person name="Tice H."/>
            <person name="Bruce D."/>
            <person name="Goodwin L."/>
            <person name="Pitluck S."/>
            <person name="Kyrpides N."/>
            <person name="Mavromatis K."/>
            <person name="Ivanova N."/>
            <person name="Mikhailova N."/>
            <person name="Munk A.C."/>
            <person name="Brettin T."/>
            <person name="Detter J.C."/>
            <person name="Han C."/>
            <person name="Tapia R."/>
            <person name="Larimer F."/>
            <person name="Land M."/>
            <person name="Hauser L."/>
            <person name="Markowitz V."/>
            <person name="Cheng J.-F."/>
            <person name="Hugenholtz P."/>
            <person name="Woyke T."/>
            <person name="Wu D."/>
            <person name="Spring S."/>
            <person name="Klenk H.-P."/>
            <person name="Eisen J.A."/>
        </authorList>
    </citation>
    <scope>NUCLEOTIDE SEQUENCE [LARGE SCALE GENOMIC DNA]</scope>
    <source>
        <strain evidence="3">DSM 5692</strain>
    </source>
</reference>
<sequence length="113" mass="12222">MDLVIIILIGIGLLFFTGGTIGIIRLPDFYCRLHASGKMDTLASMLIVAGIGLYLLEHPSLGSILVTLKIILIVVFAFLALPTATHAIVDSGHRAGLIPWQKPHADEHPEDLE</sequence>
<dbReference type="PANTHER" id="PTHR34703">
    <property type="entry name" value="ANTIPORTER SUBUNIT MNHG2-RELATED"/>
    <property type="match status" value="1"/>
</dbReference>
<organism evidence="2 3">
    <name type="scientific">Desulfohalobium retbaense (strain ATCC 49708 / DSM 5692 / JCM 16813 / HR100)</name>
    <dbReference type="NCBI Taxonomy" id="485915"/>
    <lineage>
        <taxon>Bacteria</taxon>
        <taxon>Pseudomonadati</taxon>
        <taxon>Thermodesulfobacteriota</taxon>
        <taxon>Desulfovibrionia</taxon>
        <taxon>Desulfovibrionales</taxon>
        <taxon>Desulfohalobiaceae</taxon>
        <taxon>Desulfohalobium</taxon>
    </lineage>
</organism>